<dbReference type="OrthoDB" id="422206at2759"/>
<dbReference type="OMA" id="CRSRVPP"/>
<feature type="transmembrane region" description="Helical" evidence="2">
    <location>
        <begin position="320"/>
        <end position="339"/>
    </location>
</feature>
<feature type="region of interest" description="Disordered" evidence="1">
    <location>
        <begin position="1"/>
        <end position="28"/>
    </location>
</feature>
<dbReference type="AlphaFoldDB" id="R7QEU2"/>
<dbReference type="RefSeq" id="XP_005716413.1">
    <property type="nucleotide sequence ID" value="XM_005716356.1"/>
</dbReference>
<dbReference type="STRING" id="2769.R7QEU2"/>
<dbReference type="KEGG" id="ccp:CHC_T00004855001"/>
<dbReference type="GeneID" id="17324134"/>
<keyword evidence="2" id="KW-1133">Transmembrane helix</keyword>
<dbReference type="Pfam" id="PF07690">
    <property type="entry name" value="MFS_1"/>
    <property type="match status" value="1"/>
</dbReference>
<evidence type="ECO:0000313" key="4">
    <source>
        <dbReference type="Proteomes" id="UP000012073"/>
    </source>
</evidence>
<proteinExistence type="predicted"/>
<dbReference type="GO" id="GO:0022857">
    <property type="term" value="F:transmembrane transporter activity"/>
    <property type="evidence" value="ECO:0007669"/>
    <property type="project" value="InterPro"/>
</dbReference>
<gene>
    <name evidence="3" type="ORF">CHC_T00004855001</name>
</gene>
<feature type="transmembrane region" description="Helical" evidence="2">
    <location>
        <begin position="471"/>
        <end position="490"/>
    </location>
</feature>
<dbReference type="TCDB" id="2.A.1.11.7">
    <property type="family name" value="the major facilitator superfamily (mfs)"/>
</dbReference>
<dbReference type="EMBL" id="HG001791">
    <property type="protein sequence ID" value="CDF36594.1"/>
    <property type="molecule type" value="Genomic_DNA"/>
</dbReference>
<evidence type="ECO:0000256" key="2">
    <source>
        <dbReference type="SAM" id="Phobius"/>
    </source>
</evidence>
<dbReference type="Gene3D" id="1.20.1250.20">
    <property type="entry name" value="MFS general substrate transporter like domains"/>
    <property type="match status" value="2"/>
</dbReference>
<name>R7QEU2_CHOCR</name>
<feature type="transmembrane region" description="Helical" evidence="2">
    <location>
        <begin position="360"/>
        <end position="378"/>
    </location>
</feature>
<evidence type="ECO:0000313" key="3">
    <source>
        <dbReference type="EMBL" id="CDF36594.1"/>
    </source>
</evidence>
<keyword evidence="2" id="KW-0472">Membrane</keyword>
<dbReference type="SUPFAM" id="SSF103473">
    <property type="entry name" value="MFS general substrate transporter"/>
    <property type="match status" value="1"/>
</dbReference>
<feature type="transmembrane region" description="Helical" evidence="2">
    <location>
        <begin position="419"/>
        <end position="440"/>
    </location>
</feature>
<feature type="transmembrane region" description="Helical" evidence="2">
    <location>
        <begin position="67"/>
        <end position="88"/>
    </location>
</feature>
<dbReference type="Gramene" id="CDF36594">
    <property type="protein sequence ID" value="CDF36594"/>
    <property type="gene ID" value="CHC_T00004855001"/>
</dbReference>
<dbReference type="Proteomes" id="UP000012073">
    <property type="component" value="Unassembled WGS sequence"/>
</dbReference>
<feature type="transmembrane region" description="Helical" evidence="2">
    <location>
        <begin position="130"/>
        <end position="149"/>
    </location>
</feature>
<keyword evidence="2" id="KW-0812">Transmembrane</keyword>
<evidence type="ECO:0000256" key="1">
    <source>
        <dbReference type="SAM" id="MobiDB-lite"/>
    </source>
</evidence>
<feature type="transmembrane region" description="Helical" evidence="2">
    <location>
        <begin position="161"/>
        <end position="183"/>
    </location>
</feature>
<feature type="transmembrane region" description="Helical" evidence="2">
    <location>
        <begin position="36"/>
        <end position="61"/>
    </location>
</feature>
<keyword evidence="4" id="KW-1185">Reference proteome</keyword>
<dbReference type="InterPro" id="IPR036259">
    <property type="entry name" value="MFS_trans_sf"/>
</dbReference>
<protein>
    <recommendedName>
        <fullName evidence="5">Nodulin-like domain-containing protein</fullName>
    </recommendedName>
</protein>
<feature type="transmembrane region" description="Helical" evidence="2">
    <location>
        <begin position="384"/>
        <end position="407"/>
    </location>
</feature>
<feature type="compositionally biased region" description="Low complexity" evidence="1">
    <location>
        <begin position="17"/>
        <end position="28"/>
    </location>
</feature>
<dbReference type="InterPro" id="IPR011701">
    <property type="entry name" value="MFS"/>
</dbReference>
<accession>R7QEU2</accession>
<feature type="transmembrane region" description="Helical" evidence="2">
    <location>
        <begin position="195"/>
        <end position="216"/>
    </location>
</feature>
<evidence type="ECO:0008006" key="5">
    <source>
        <dbReference type="Google" id="ProtNLM"/>
    </source>
</evidence>
<feature type="transmembrane region" description="Helical" evidence="2">
    <location>
        <begin position="281"/>
        <end position="300"/>
    </location>
</feature>
<sequence length="512" mass="53261">MDIHTRAPDSPSPTSPSPAFLASTTPSSSDLTTRRWYVQVPACCLLQITFGLFYASGVFIAEIDSPLFTFSIGVAGFSIAVGITFFGVLMNRLIPTSHSVLAPVYIAVIGALALFAQVLMPHAVASDNSVLLLASAVAVGLGSGAIYLASVDVLQSWVPEAPGVIMGIGMLCGGVGSLIGIRVDIVLTQLLGGPLPALGVSGAIAGVVALASAVLVRRPPPDWTPTSSVTASGAPVMDEECGTVSLHSDSELAALLPLSTLELMRNCPQLTVKDILTDRSFYLLLVAFAATVGPGFGFVLAFQKMAYTLFGVSMAEANRLYFSVTFAGVAGRLVTGWTVDKLQSLDSRDEDSLYGARKTNMILLVGQTIALLAIPVSIHNGHVGAFTVASAAVYVTFSGGVVVAACMVRGIYMPRNASLGFSLVAVSIGFGDVFFSWIVAWCGDLSDVEKSYASAISPGVTSEAHQGDYNIFLLFGLLWSLCGLAASLCIEVSPTLMAHGDGETASGYDSCD</sequence>
<organism evidence="3 4">
    <name type="scientific">Chondrus crispus</name>
    <name type="common">Carrageen Irish moss</name>
    <name type="synonym">Polymorpha crispa</name>
    <dbReference type="NCBI Taxonomy" id="2769"/>
    <lineage>
        <taxon>Eukaryota</taxon>
        <taxon>Rhodophyta</taxon>
        <taxon>Florideophyceae</taxon>
        <taxon>Rhodymeniophycidae</taxon>
        <taxon>Gigartinales</taxon>
        <taxon>Gigartinaceae</taxon>
        <taxon>Chondrus</taxon>
    </lineage>
</organism>
<reference evidence="4" key="1">
    <citation type="journal article" date="2013" name="Proc. Natl. Acad. Sci. U.S.A.">
        <title>Genome structure and metabolic features in the red seaweed Chondrus crispus shed light on evolution of the Archaeplastida.</title>
        <authorList>
            <person name="Collen J."/>
            <person name="Porcel B."/>
            <person name="Carre W."/>
            <person name="Ball S.G."/>
            <person name="Chaparro C."/>
            <person name="Tonon T."/>
            <person name="Barbeyron T."/>
            <person name="Michel G."/>
            <person name="Noel B."/>
            <person name="Valentin K."/>
            <person name="Elias M."/>
            <person name="Artiguenave F."/>
            <person name="Arun A."/>
            <person name="Aury J.M."/>
            <person name="Barbosa-Neto J.F."/>
            <person name="Bothwell J.H."/>
            <person name="Bouget F.Y."/>
            <person name="Brillet L."/>
            <person name="Cabello-Hurtado F."/>
            <person name="Capella-Gutierrez S."/>
            <person name="Charrier B."/>
            <person name="Cladiere L."/>
            <person name="Cock J.M."/>
            <person name="Coelho S.M."/>
            <person name="Colleoni C."/>
            <person name="Czjzek M."/>
            <person name="Da Silva C."/>
            <person name="Delage L."/>
            <person name="Denoeud F."/>
            <person name="Deschamps P."/>
            <person name="Dittami S.M."/>
            <person name="Gabaldon T."/>
            <person name="Gachon C.M."/>
            <person name="Groisillier A."/>
            <person name="Herve C."/>
            <person name="Jabbari K."/>
            <person name="Katinka M."/>
            <person name="Kloareg B."/>
            <person name="Kowalczyk N."/>
            <person name="Labadie K."/>
            <person name="Leblanc C."/>
            <person name="Lopez P.J."/>
            <person name="McLachlan D.H."/>
            <person name="Meslet-Cladiere L."/>
            <person name="Moustafa A."/>
            <person name="Nehr Z."/>
            <person name="Nyvall Collen P."/>
            <person name="Panaud O."/>
            <person name="Partensky F."/>
            <person name="Poulain J."/>
            <person name="Rensing S.A."/>
            <person name="Rousvoal S."/>
            <person name="Samson G."/>
            <person name="Symeonidi A."/>
            <person name="Weissenbach J."/>
            <person name="Zambounis A."/>
            <person name="Wincker P."/>
            <person name="Boyen C."/>
        </authorList>
    </citation>
    <scope>NUCLEOTIDE SEQUENCE [LARGE SCALE GENOMIC DNA]</scope>
    <source>
        <strain evidence="4">cv. Stackhouse</strain>
    </source>
</reference>
<feature type="transmembrane region" description="Helical" evidence="2">
    <location>
        <begin position="100"/>
        <end position="124"/>
    </location>
</feature>